<name>A0A645CKM7_9ZZZZ</name>
<dbReference type="EMBL" id="VSSQ01027990">
    <property type="protein sequence ID" value="MPM77511.1"/>
    <property type="molecule type" value="Genomic_DNA"/>
</dbReference>
<dbReference type="AlphaFoldDB" id="A0A645CKM7"/>
<proteinExistence type="predicted"/>
<gene>
    <name evidence="1" type="ORF">SDC9_124517</name>
</gene>
<reference evidence="1" key="1">
    <citation type="submission" date="2019-08" db="EMBL/GenBank/DDBJ databases">
        <authorList>
            <person name="Kucharzyk K."/>
            <person name="Murdoch R.W."/>
            <person name="Higgins S."/>
            <person name="Loffler F."/>
        </authorList>
    </citation>
    <scope>NUCLEOTIDE SEQUENCE</scope>
</reference>
<protein>
    <submittedName>
        <fullName evidence="1">Uncharacterized protein</fullName>
    </submittedName>
</protein>
<evidence type="ECO:0000313" key="1">
    <source>
        <dbReference type="EMBL" id="MPM77511.1"/>
    </source>
</evidence>
<sequence length="61" mass="6932">MDFHASSIVGAIRDASKLLPSSPAFHVWYEHFNIGTTPAMYMRHDAETLANRLMLSHGQFR</sequence>
<comment type="caution">
    <text evidence="1">The sequence shown here is derived from an EMBL/GenBank/DDBJ whole genome shotgun (WGS) entry which is preliminary data.</text>
</comment>
<accession>A0A645CKM7</accession>
<organism evidence="1">
    <name type="scientific">bioreactor metagenome</name>
    <dbReference type="NCBI Taxonomy" id="1076179"/>
    <lineage>
        <taxon>unclassified sequences</taxon>
        <taxon>metagenomes</taxon>
        <taxon>ecological metagenomes</taxon>
    </lineage>
</organism>